<evidence type="ECO:0000313" key="2">
    <source>
        <dbReference type="EMBL" id="KAI1712830.1"/>
    </source>
</evidence>
<dbReference type="EMBL" id="JAKKPZ010000017">
    <property type="protein sequence ID" value="KAI1712830.1"/>
    <property type="molecule type" value="Genomic_DNA"/>
</dbReference>
<feature type="transmembrane region" description="Helical" evidence="1">
    <location>
        <begin position="34"/>
        <end position="52"/>
    </location>
</feature>
<protein>
    <submittedName>
        <fullName evidence="2">Uncharacterized protein</fullName>
    </submittedName>
</protein>
<organism evidence="2 3">
    <name type="scientific">Ditylenchus destructor</name>
    <dbReference type="NCBI Taxonomy" id="166010"/>
    <lineage>
        <taxon>Eukaryota</taxon>
        <taxon>Metazoa</taxon>
        <taxon>Ecdysozoa</taxon>
        <taxon>Nematoda</taxon>
        <taxon>Chromadorea</taxon>
        <taxon>Rhabditida</taxon>
        <taxon>Tylenchina</taxon>
        <taxon>Tylenchomorpha</taxon>
        <taxon>Sphaerularioidea</taxon>
        <taxon>Anguinidae</taxon>
        <taxon>Anguininae</taxon>
        <taxon>Ditylenchus</taxon>
    </lineage>
</organism>
<evidence type="ECO:0000256" key="1">
    <source>
        <dbReference type="SAM" id="Phobius"/>
    </source>
</evidence>
<accession>A0AAD4R6D0</accession>
<keyword evidence="3" id="KW-1185">Reference proteome</keyword>
<comment type="caution">
    <text evidence="2">The sequence shown here is derived from an EMBL/GenBank/DDBJ whole genome shotgun (WGS) entry which is preliminary data.</text>
</comment>
<feature type="transmembrane region" description="Helical" evidence="1">
    <location>
        <begin position="119"/>
        <end position="139"/>
    </location>
</feature>
<evidence type="ECO:0000313" key="3">
    <source>
        <dbReference type="Proteomes" id="UP001201812"/>
    </source>
</evidence>
<dbReference type="Proteomes" id="UP001201812">
    <property type="component" value="Unassembled WGS sequence"/>
</dbReference>
<keyword evidence="1" id="KW-0472">Membrane</keyword>
<keyword evidence="1" id="KW-1133">Transmembrane helix</keyword>
<sequence>MSTAFSYSDFLSLHVRVNTLISYTEMCLDLGCRFYSIVQLKVICFLCTLSVFSDELQRKRMGLTMGPIGFHSPLRKQLISASAADVCLGEETRYPQRAAPFNPKPTAKKSRSLLSRVNLLRLFFLIFDDLAASFTLGLYPGLQSF</sequence>
<proteinExistence type="predicted"/>
<reference evidence="2" key="1">
    <citation type="submission" date="2022-01" db="EMBL/GenBank/DDBJ databases">
        <title>Genome Sequence Resource for Two Populations of Ditylenchus destructor, the Migratory Endoparasitic Phytonematode.</title>
        <authorList>
            <person name="Zhang H."/>
            <person name="Lin R."/>
            <person name="Xie B."/>
        </authorList>
    </citation>
    <scope>NUCLEOTIDE SEQUENCE</scope>
    <source>
        <strain evidence="2">BazhouSP</strain>
    </source>
</reference>
<name>A0AAD4R6D0_9BILA</name>
<dbReference type="AlphaFoldDB" id="A0AAD4R6D0"/>
<gene>
    <name evidence="2" type="ORF">DdX_09460</name>
</gene>
<keyword evidence="1" id="KW-0812">Transmembrane</keyword>